<dbReference type="EMBL" id="CP064787">
    <property type="protein sequence ID" value="QSG06073.1"/>
    <property type="molecule type" value="Genomic_DNA"/>
</dbReference>
<accession>A0A897N483</accession>
<reference evidence="2" key="1">
    <citation type="submission" date="2020-11" db="EMBL/GenBank/DDBJ databases">
        <title>Carbohydrate-dependent, anaerobic sulfur respiration: A novel catabolism in halophilic archaea.</title>
        <authorList>
            <person name="Sorokin D.Y."/>
            <person name="Messina E."/>
            <person name="Smedile F."/>
            <person name="La Cono V."/>
            <person name="Hallsworth J.E."/>
            <person name="Yakimov M.M."/>
        </authorList>
    </citation>
    <scope>NUCLEOTIDE SEQUENCE</scope>
    <source>
        <strain evidence="2">HSR12-1</strain>
    </source>
</reference>
<proteinExistence type="predicted"/>
<organism evidence="2 3">
    <name type="scientific">Halapricum desulfuricans</name>
    <dbReference type="NCBI Taxonomy" id="2841257"/>
    <lineage>
        <taxon>Archaea</taxon>
        <taxon>Methanobacteriati</taxon>
        <taxon>Methanobacteriota</taxon>
        <taxon>Stenosarchaea group</taxon>
        <taxon>Halobacteria</taxon>
        <taxon>Halobacteriales</taxon>
        <taxon>Haloarculaceae</taxon>
        <taxon>Halapricum</taxon>
    </lineage>
</organism>
<keyword evidence="1" id="KW-1133">Transmembrane helix</keyword>
<dbReference type="Proteomes" id="UP000663525">
    <property type="component" value="Chromosome"/>
</dbReference>
<gene>
    <name evidence="2" type="ORF">HSR121_1737</name>
</gene>
<keyword evidence="1" id="KW-0472">Membrane</keyword>
<name>A0A897N483_9EURY</name>
<dbReference type="AlphaFoldDB" id="A0A897N483"/>
<evidence type="ECO:0000313" key="2">
    <source>
        <dbReference type="EMBL" id="QSG06073.1"/>
    </source>
</evidence>
<protein>
    <submittedName>
        <fullName evidence="2">Putative membrane protein</fullName>
    </submittedName>
</protein>
<feature type="transmembrane region" description="Helical" evidence="1">
    <location>
        <begin position="33"/>
        <end position="63"/>
    </location>
</feature>
<evidence type="ECO:0000256" key="1">
    <source>
        <dbReference type="SAM" id="Phobius"/>
    </source>
</evidence>
<keyword evidence="1" id="KW-0812">Transmembrane</keyword>
<sequence>MIPVTSSSDTDRYRNAEPVATQYLRRERPLSTLLVVLAVSVFLGAYLTTSLVPAMGVAVAEVVALRMPVLRTHGTARLSTDDDPDAVHAAFAGPRPPVLALQWGIADEVTAEGDTATYTISYLFGLGSTELVVRTRTETTTDGGERVELEVTENGRPWGSYTATIRRDSDRTIVDVEYGSDRHIGLRRLPQTLVARRYRDAILEAQDYTVLERYSHIV</sequence>
<evidence type="ECO:0000313" key="3">
    <source>
        <dbReference type="Proteomes" id="UP000663525"/>
    </source>
</evidence>